<dbReference type="PANTHER" id="PTHR16128:SF5">
    <property type="entry name" value="FAD_NAD(P)-BINDING OXIDOREDUCTASE FAMILY PROTEIN"/>
    <property type="match status" value="1"/>
</dbReference>
<feature type="domain" description="Amine oxidase" evidence="1">
    <location>
        <begin position="108"/>
        <end position="340"/>
    </location>
</feature>
<accession>A0AAE3FW74</accession>
<organism evidence="2 3">
    <name type="scientific">Natronocalculus amylovorans</name>
    <dbReference type="NCBI Taxonomy" id="2917812"/>
    <lineage>
        <taxon>Archaea</taxon>
        <taxon>Methanobacteriati</taxon>
        <taxon>Methanobacteriota</taxon>
        <taxon>Stenosarchaea group</taxon>
        <taxon>Halobacteria</taxon>
        <taxon>Halobacteriales</taxon>
        <taxon>Haloferacaceae</taxon>
        <taxon>Natronocalculus</taxon>
    </lineage>
</organism>
<dbReference type="InterPro" id="IPR002937">
    <property type="entry name" value="Amino_oxidase"/>
</dbReference>
<gene>
    <name evidence="2" type="ORF">AArcSt2_05320</name>
</gene>
<dbReference type="InterPro" id="IPR036188">
    <property type="entry name" value="FAD/NAD-bd_sf"/>
</dbReference>
<dbReference type="EMBL" id="JAKRVX010000002">
    <property type="protein sequence ID" value="MCL9816361.1"/>
    <property type="molecule type" value="Genomic_DNA"/>
</dbReference>
<dbReference type="Pfam" id="PF13450">
    <property type="entry name" value="NAD_binding_8"/>
    <property type="match status" value="1"/>
</dbReference>
<evidence type="ECO:0000259" key="1">
    <source>
        <dbReference type="Pfam" id="PF01593"/>
    </source>
</evidence>
<sequence>MSEETDNVQLCIIGAGVAGVGIADALSESAIDVTFIEKSRGVGGRAATRRKNGCRYEHGANYIKNDPAGNTKQLIESLGEGGLVDIDEPIWTFDADGDIQESDRQEDHKWTWKQGITQFSKRILARTHATVEQPVRAQSLNQANGRWTVTDTDDAEYGPFDAVVFTPPAPQTATLLAETTVGGEEDDRLVAAHSAVEGVSYRSVRTFILHYPFAIDRDYYAIVNRDKAHSIGWLARESCKDDHVPEGEELLVVQMGNDWSEAHYDEPREELAPVVAEMVAKLLDDDALTEPDWVDEQGWRYAQPEDSVTMDAIEPLTEIGLYAAGDWVVGHGRAHKAYWNGVELGEQLSATL</sequence>
<dbReference type="RefSeq" id="WP_250583340.1">
    <property type="nucleotide sequence ID" value="NZ_JAKRVX010000002.1"/>
</dbReference>
<dbReference type="Pfam" id="PF01593">
    <property type="entry name" value="Amino_oxidase"/>
    <property type="match status" value="1"/>
</dbReference>
<reference evidence="2" key="1">
    <citation type="journal article" date="2022" name="Syst. Appl. Microbiol.">
        <title>Natronocalculus amylovorans gen. nov., sp. nov., and Natranaeroarchaeum aerophilus sp. nov., dominant culturable amylolytic natronoarchaea from hypersaline soda lakes in southwestern Siberia.</title>
        <authorList>
            <person name="Sorokin D.Y."/>
            <person name="Elcheninov A.G."/>
            <person name="Khizhniak T.V."/>
            <person name="Koenen M."/>
            <person name="Bale N.J."/>
            <person name="Damste J.S.S."/>
            <person name="Kublanov I.V."/>
        </authorList>
    </citation>
    <scope>NUCLEOTIDE SEQUENCE</scope>
    <source>
        <strain evidence="2">AArc-St2</strain>
    </source>
</reference>
<dbReference type="Gene3D" id="3.90.660.10">
    <property type="match status" value="1"/>
</dbReference>
<proteinExistence type="predicted"/>
<dbReference type="GO" id="GO:0016491">
    <property type="term" value="F:oxidoreductase activity"/>
    <property type="evidence" value="ECO:0007669"/>
    <property type="project" value="InterPro"/>
</dbReference>
<dbReference type="Gene3D" id="3.50.50.60">
    <property type="entry name" value="FAD/NAD(P)-binding domain"/>
    <property type="match status" value="1"/>
</dbReference>
<protein>
    <submittedName>
        <fullName evidence="2">FAD-dependent oxidoreductase</fullName>
    </submittedName>
</protein>
<keyword evidence="3" id="KW-1185">Reference proteome</keyword>
<dbReference type="PANTHER" id="PTHR16128">
    <property type="entry name" value="FAD/NAD(P)-BINDING OXIDOREDUCTASE FAMILY PROTEIN"/>
    <property type="match status" value="1"/>
</dbReference>
<evidence type="ECO:0000313" key="3">
    <source>
        <dbReference type="Proteomes" id="UP001203207"/>
    </source>
</evidence>
<dbReference type="Proteomes" id="UP001203207">
    <property type="component" value="Unassembled WGS sequence"/>
</dbReference>
<dbReference type="SUPFAM" id="SSF51905">
    <property type="entry name" value="FAD/NAD(P)-binding domain"/>
    <property type="match status" value="1"/>
</dbReference>
<comment type="caution">
    <text evidence="2">The sequence shown here is derived from an EMBL/GenBank/DDBJ whole genome shotgun (WGS) entry which is preliminary data.</text>
</comment>
<evidence type="ECO:0000313" key="2">
    <source>
        <dbReference type="EMBL" id="MCL9816361.1"/>
    </source>
</evidence>
<dbReference type="AlphaFoldDB" id="A0AAE3FW74"/>
<reference evidence="2" key="2">
    <citation type="submission" date="2022-02" db="EMBL/GenBank/DDBJ databases">
        <authorList>
            <person name="Elcheninov A.G."/>
            <person name="Sorokin D.Y."/>
            <person name="Kublanov I.V."/>
        </authorList>
    </citation>
    <scope>NUCLEOTIDE SEQUENCE</scope>
    <source>
        <strain evidence="2">AArc-St2</strain>
    </source>
</reference>
<name>A0AAE3FW74_9EURY</name>